<accession>A0A2T5V6Q1</accession>
<keyword evidence="9" id="KW-1185">Reference proteome</keyword>
<keyword evidence="2" id="KW-0813">Transport</keyword>
<organism evidence="8 9">
    <name type="scientific">Breoghania corrubedonensis</name>
    <dbReference type="NCBI Taxonomy" id="665038"/>
    <lineage>
        <taxon>Bacteria</taxon>
        <taxon>Pseudomonadati</taxon>
        <taxon>Pseudomonadota</taxon>
        <taxon>Alphaproteobacteria</taxon>
        <taxon>Hyphomicrobiales</taxon>
        <taxon>Stappiaceae</taxon>
        <taxon>Breoghania</taxon>
    </lineage>
</organism>
<sequence length="234" mass="24256">MHIEPGVVDGAKIVLSYATGAAALGLAGKMALDTVRESGNGLGRIGGASALAARTVITTALVFCFFQVLPHHPVGVSEVHLILGSTLFLIFGAGPASLGLALGLLFQGLFFAPFDLPQYGMNVTTIIVPLYAMSFLAKRIIPAATAYKDVKYSQALALSTAYQGGIVCWVGFWALYGQGFGAENMANVASFGAAYMTVIIVEPLVDLGVLAGAKALDRLSGSGLVQSRLYQPAA</sequence>
<feature type="transmembrane region" description="Helical" evidence="7">
    <location>
        <begin position="81"/>
        <end position="106"/>
    </location>
</feature>
<evidence type="ECO:0000256" key="5">
    <source>
        <dbReference type="ARBA" id="ARBA00022989"/>
    </source>
</evidence>
<evidence type="ECO:0000256" key="2">
    <source>
        <dbReference type="ARBA" id="ARBA00022448"/>
    </source>
</evidence>
<dbReference type="Pfam" id="PF01891">
    <property type="entry name" value="CbiM"/>
    <property type="match status" value="1"/>
</dbReference>
<comment type="caution">
    <text evidence="8">The sequence shown here is derived from an EMBL/GenBank/DDBJ whole genome shotgun (WGS) entry which is preliminary data.</text>
</comment>
<keyword evidence="3" id="KW-1003">Cell membrane</keyword>
<dbReference type="GO" id="GO:0005886">
    <property type="term" value="C:plasma membrane"/>
    <property type="evidence" value="ECO:0007669"/>
    <property type="project" value="UniProtKB-SubCell"/>
</dbReference>
<feature type="transmembrane region" description="Helical" evidence="7">
    <location>
        <begin position="188"/>
        <end position="210"/>
    </location>
</feature>
<feature type="transmembrane region" description="Helical" evidence="7">
    <location>
        <begin position="156"/>
        <end position="176"/>
    </location>
</feature>
<evidence type="ECO:0000313" key="8">
    <source>
        <dbReference type="EMBL" id="PTW59432.1"/>
    </source>
</evidence>
<keyword evidence="4 7" id="KW-0812">Transmembrane</keyword>
<evidence type="ECO:0000256" key="4">
    <source>
        <dbReference type="ARBA" id="ARBA00022692"/>
    </source>
</evidence>
<dbReference type="AlphaFoldDB" id="A0A2T5V6Q1"/>
<comment type="subcellular location">
    <subcellularLocation>
        <location evidence="1">Cell membrane</location>
        <topology evidence="1">Multi-pass membrane protein</topology>
    </subcellularLocation>
</comment>
<protein>
    <submittedName>
        <fullName evidence="8">Cobalt uptake protein with substrate-specific transmembrane region</fullName>
    </submittedName>
</protein>
<dbReference type="InterPro" id="IPR002751">
    <property type="entry name" value="CbiM/NikMN"/>
</dbReference>
<name>A0A2T5V6Q1_9HYPH</name>
<dbReference type="RefSeq" id="WP_107990958.1">
    <property type="nucleotide sequence ID" value="NZ_QAYG01000007.1"/>
</dbReference>
<dbReference type="OrthoDB" id="4710659at2"/>
<keyword evidence="6 7" id="KW-0472">Membrane</keyword>
<dbReference type="GO" id="GO:0000041">
    <property type="term" value="P:transition metal ion transport"/>
    <property type="evidence" value="ECO:0007669"/>
    <property type="project" value="InterPro"/>
</dbReference>
<keyword evidence="5 7" id="KW-1133">Transmembrane helix</keyword>
<evidence type="ECO:0000256" key="3">
    <source>
        <dbReference type="ARBA" id="ARBA00022475"/>
    </source>
</evidence>
<feature type="transmembrane region" description="Helical" evidence="7">
    <location>
        <begin position="51"/>
        <end position="69"/>
    </location>
</feature>
<dbReference type="Proteomes" id="UP000244081">
    <property type="component" value="Unassembled WGS sequence"/>
</dbReference>
<evidence type="ECO:0000256" key="6">
    <source>
        <dbReference type="ARBA" id="ARBA00023136"/>
    </source>
</evidence>
<dbReference type="Gene3D" id="1.10.1760.20">
    <property type="match status" value="1"/>
</dbReference>
<gene>
    <name evidence="8" type="ORF">C8N35_107146</name>
</gene>
<reference evidence="8 9" key="1">
    <citation type="submission" date="2018-04" db="EMBL/GenBank/DDBJ databases">
        <title>Genomic Encyclopedia of Archaeal and Bacterial Type Strains, Phase II (KMG-II): from individual species to whole genera.</title>
        <authorList>
            <person name="Goeker M."/>
        </authorList>
    </citation>
    <scope>NUCLEOTIDE SEQUENCE [LARGE SCALE GENOMIC DNA]</scope>
    <source>
        <strain evidence="8 9">DSM 23382</strain>
    </source>
</reference>
<feature type="transmembrane region" description="Helical" evidence="7">
    <location>
        <begin position="118"/>
        <end position="136"/>
    </location>
</feature>
<evidence type="ECO:0000256" key="1">
    <source>
        <dbReference type="ARBA" id="ARBA00004651"/>
    </source>
</evidence>
<evidence type="ECO:0000256" key="7">
    <source>
        <dbReference type="SAM" id="Phobius"/>
    </source>
</evidence>
<dbReference type="EMBL" id="QAYG01000007">
    <property type="protein sequence ID" value="PTW59432.1"/>
    <property type="molecule type" value="Genomic_DNA"/>
</dbReference>
<evidence type="ECO:0000313" key="9">
    <source>
        <dbReference type="Proteomes" id="UP000244081"/>
    </source>
</evidence>
<proteinExistence type="predicted"/>